<dbReference type="EMBL" id="CADCWM010000926">
    <property type="protein sequence ID" value="CAA9584853.1"/>
    <property type="molecule type" value="Genomic_DNA"/>
</dbReference>
<protein>
    <submittedName>
        <fullName evidence="2">Uncharacterized protein</fullName>
    </submittedName>
</protein>
<proteinExistence type="predicted"/>
<evidence type="ECO:0000313" key="2">
    <source>
        <dbReference type="EMBL" id="CAA9584853.1"/>
    </source>
</evidence>
<gene>
    <name evidence="2" type="ORF">AVDCRST_MAG88-3797</name>
</gene>
<reference evidence="2" key="1">
    <citation type="submission" date="2020-02" db="EMBL/GenBank/DDBJ databases">
        <authorList>
            <person name="Meier V. D."/>
        </authorList>
    </citation>
    <scope>NUCLEOTIDE SEQUENCE</scope>
    <source>
        <strain evidence="2">AVDCRST_MAG88</strain>
    </source>
</reference>
<feature type="compositionally biased region" description="Low complexity" evidence="1">
    <location>
        <begin position="111"/>
        <end position="120"/>
    </location>
</feature>
<feature type="non-terminal residue" evidence="2">
    <location>
        <position position="1"/>
    </location>
</feature>
<organism evidence="2">
    <name type="scientific">uncultured Thermomicrobiales bacterium</name>
    <dbReference type="NCBI Taxonomy" id="1645740"/>
    <lineage>
        <taxon>Bacteria</taxon>
        <taxon>Pseudomonadati</taxon>
        <taxon>Thermomicrobiota</taxon>
        <taxon>Thermomicrobia</taxon>
        <taxon>Thermomicrobiales</taxon>
        <taxon>environmental samples</taxon>
    </lineage>
</organism>
<feature type="compositionally biased region" description="Polar residues" evidence="1">
    <location>
        <begin position="37"/>
        <end position="47"/>
    </location>
</feature>
<feature type="compositionally biased region" description="Low complexity" evidence="1">
    <location>
        <begin position="1"/>
        <end position="24"/>
    </location>
</feature>
<sequence>SSSPCSRTPASSSASRSPPIRSARLTWTGRPLPAATVCSSTGKSSTRCAIAPRRWSPCASPPTSPPGVLSPRRATRTSISPPPLRGRATASWSSTRNWTSARRTSRPPSPSSSWASARPPGLCRVCRIPGPVRWASRQRQRQPCSWPAEPSWRLVSASSFGGGANTC</sequence>
<name>A0A6J4VPE3_9BACT</name>
<feature type="non-terminal residue" evidence="2">
    <location>
        <position position="167"/>
    </location>
</feature>
<evidence type="ECO:0000256" key="1">
    <source>
        <dbReference type="SAM" id="MobiDB-lite"/>
    </source>
</evidence>
<accession>A0A6J4VPE3</accession>
<dbReference type="AlphaFoldDB" id="A0A6J4VPE3"/>
<feature type="region of interest" description="Disordered" evidence="1">
    <location>
        <begin position="1"/>
        <end position="121"/>
    </location>
</feature>